<gene>
    <name evidence="3" type="ORF">PA27867_0958</name>
</gene>
<reference evidence="3 4" key="1">
    <citation type="submission" date="2016-06" db="EMBL/GenBank/DDBJ databases">
        <title>Genome sequencing of Cryobacterium arcticum PAMC 27867.</title>
        <authorList>
            <person name="Lee J."/>
            <person name="Kim O.-S."/>
        </authorList>
    </citation>
    <scope>NUCLEOTIDE SEQUENCE [LARGE SCALE GENOMIC DNA]</scope>
    <source>
        <strain evidence="3 4">PAMC 27867</strain>
    </source>
</reference>
<dbReference type="EMBL" id="CP016282">
    <property type="protein sequence ID" value="ANP71925.1"/>
    <property type="molecule type" value="Genomic_DNA"/>
</dbReference>
<dbReference type="RefSeq" id="WP_066593998.1">
    <property type="nucleotide sequence ID" value="NZ_CP016282.1"/>
</dbReference>
<feature type="transmembrane region" description="Helical" evidence="1">
    <location>
        <begin position="32"/>
        <end position="51"/>
    </location>
</feature>
<evidence type="ECO:0000256" key="1">
    <source>
        <dbReference type="SAM" id="Phobius"/>
    </source>
</evidence>
<feature type="transmembrane region" description="Helical" evidence="1">
    <location>
        <begin position="57"/>
        <end position="79"/>
    </location>
</feature>
<dbReference type="Pfam" id="PF20182">
    <property type="entry name" value="DUF6545"/>
    <property type="match status" value="1"/>
</dbReference>
<feature type="transmembrane region" description="Helical" evidence="1">
    <location>
        <begin position="99"/>
        <end position="117"/>
    </location>
</feature>
<accession>A0A1B1BH33</accession>
<evidence type="ECO:0000313" key="3">
    <source>
        <dbReference type="EMBL" id="ANP71925.1"/>
    </source>
</evidence>
<keyword evidence="1" id="KW-0812">Transmembrane</keyword>
<proteinExistence type="predicted"/>
<keyword evidence="1" id="KW-0472">Membrane</keyword>
<feature type="transmembrane region" description="Helical" evidence="1">
    <location>
        <begin position="6"/>
        <end position="25"/>
    </location>
</feature>
<dbReference type="KEGG" id="cart:PA27867_0958"/>
<evidence type="ECO:0000313" key="4">
    <source>
        <dbReference type="Proteomes" id="UP000092582"/>
    </source>
</evidence>
<feature type="transmembrane region" description="Helical" evidence="1">
    <location>
        <begin position="171"/>
        <end position="189"/>
    </location>
</feature>
<feature type="transmembrane region" description="Helical" evidence="1">
    <location>
        <begin position="209"/>
        <end position="233"/>
    </location>
</feature>
<dbReference type="OrthoDB" id="4925184at2"/>
<sequence>MFTLVEYAVFSALWGTTLLLVPSVLRGRRRLLFWFMLAFAITMSLISDGPYALVDELLGGVGITYFIFHATAIICVALFDSLIQTAVSKSGLTPTRKRIALWGATGLIILQACLFFANNWDIDNVQFIGAGDWSQLVYSFTTWIALIVLAISTIVACATDFRRQSDTTLKIALVMVSAGCVLVSLYVVIQMGVAINRATGGIGVSATVNFLSVGCTLLAPVLLSVGLGLRLLIGASRNLRDAARSRRLLWKVTPLWERLLADRPELSIEAPMSRIALCLQGNHAVHLYRRYVEVRDCLLLYPVQSLSAREAKLIQRIEEHIRQASDAYRGTTNDSRTDEYQNAR</sequence>
<dbReference type="InterPro" id="IPR046675">
    <property type="entry name" value="DUF6545"/>
</dbReference>
<organism evidence="3 4">
    <name type="scientific">Cryobacterium arcticum</name>
    <dbReference type="NCBI Taxonomy" id="670052"/>
    <lineage>
        <taxon>Bacteria</taxon>
        <taxon>Bacillati</taxon>
        <taxon>Actinomycetota</taxon>
        <taxon>Actinomycetes</taxon>
        <taxon>Micrococcales</taxon>
        <taxon>Microbacteriaceae</taxon>
        <taxon>Cryobacterium</taxon>
    </lineage>
</organism>
<dbReference type="Proteomes" id="UP000092582">
    <property type="component" value="Chromosome 1"/>
</dbReference>
<feature type="domain" description="DUF6545" evidence="2">
    <location>
        <begin position="244"/>
        <end position="302"/>
    </location>
</feature>
<dbReference type="STRING" id="670052.PA27867_0958"/>
<feature type="transmembrane region" description="Helical" evidence="1">
    <location>
        <begin position="137"/>
        <end position="159"/>
    </location>
</feature>
<evidence type="ECO:0000259" key="2">
    <source>
        <dbReference type="Pfam" id="PF20182"/>
    </source>
</evidence>
<keyword evidence="4" id="KW-1185">Reference proteome</keyword>
<keyword evidence="1" id="KW-1133">Transmembrane helix</keyword>
<name>A0A1B1BH33_9MICO</name>
<protein>
    <recommendedName>
        <fullName evidence="2">DUF6545 domain-containing protein</fullName>
    </recommendedName>
</protein>
<dbReference type="AlphaFoldDB" id="A0A1B1BH33"/>